<dbReference type="Proteomes" id="UP000243515">
    <property type="component" value="Unassembled WGS sequence"/>
</dbReference>
<dbReference type="AlphaFoldDB" id="A0A232LP30"/>
<dbReference type="Gene3D" id="3.40.50.1820">
    <property type="entry name" value="alpha/beta hydrolase"/>
    <property type="match status" value="1"/>
</dbReference>
<feature type="domain" description="Thioesterase" evidence="1">
    <location>
        <begin position="22"/>
        <end position="133"/>
    </location>
</feature>
<reference evidence="2 3" key="1">
    <citation type="journal article" date="2015" name="Environ. Microbiol.">
        <title>Metagenome sequence of Elaphomyces granulatus from sporocarp tissue reveals Ascomycota ectomycorrhizal fingerprints of genome expansion and a Proteobacteria-rich microbiome.</title>
        <authorList>
            <person name="Quandt C.A."/>
            <person name="Kohler A."/>
            <person name="Hesse C.N."/>
            <person name="Sharpton T.J."/>
            <person name="Martin F."/>
            <person name="Spatafora J.W."/>
        </authorList>
    </citation>
    <scope>NUCLEOTIDE SEQUENCE [LARGE SCALE GENOMIC DNA]</scope>
    <source>
        <strain evidence="2 3">OSC145934</strain>
    </source>
</reference>
<comment type="caution">
    <text evidence="2">The sequence shown here is derived from an EMBL/GenBank/DDBJ whole genome shotgun (WGS) entry which is preliminary data.</text>
</comment>
<dbReference type="OrthoDB" id="10253869at2759"/>
<gene>
    <name evidence="2" type="ORF">Egran_06311</name>
</gene>
<keyword evidence="3" id="KW-1185">Reference proteome</keyword>
<dbReference type="InterPro" id="IPR001031">
    <property type="entry name" value="Thioesterase"/>
</dbReference>
<accession>A0A232LP30</accession>
<evidence type="ECO:0000259" key="1">
    <source>
        <dbReference type="Pfam" id="PF00975"/>
    </source>
</evidence>
<dbReference type="Pfam" id="PF00975">
    <property type="entry name" value="Thioesterase"/>
    <property type="match status" value="1"/>
</dbReference>
<proteinExistence type="predicted"/>
<protein>
    <recommendedName>
        <fullName evidence="1">Thioesterase domain-containing protein</fullName>
    </recommendedName>
</protein>
<dbReference type="EMBL" id="NPHW01006307">
    <property type="protein sequence ID" value="OXV05921.1"/>
    <property type="molecule type" value="Genomic_DNA"/>
</dbReference>
<dbReference type="InterPro" id="IPR029058">
    <property type="entry name" value="AB_hydrolase_fold"/>
</dbReference>
<sequence length="276" mass="31160">MTSANPSLIQAGQLNRNNNNTPLILFHDGGGTTISYHYLGNLGRPVYGIEDPRFFLGRPWRGGLREMARVYANLVQSIVPSGNVLLGGWSLGGFTALEVSKVLETDHVDVHVLGIVMLDSPYPGHGPVHQKAMEGMLRIVPCKPFLQDSCAPELRMLVERSMKRAHRLVEKWIVPEWTDKQHAPPVILLRCQDYVPPRQGWDDGDSIDAQATIVSVDRWRKQRMLGWEHHHNDLVRGVLDVPGHHFNVILGENLKATTRQMKLACEMLELSFFKRV</sequence>
<evidence type="ECO:0000313" key="2">
    <source>
        <dbReference type="EMBL" id="OXV05921.1"/>
    </source>
</evidence>
<name>A0A232LP30_9EURO</name>
<evidence type="ECO:0000313" key="3">
    <source>
        <dbReference type="Proteomes" id="UP000243515"/>
    </source>
</evidence>
<dbReference type="SUPFAM" id="SSF53474">
    <property type="entry name" value="alpha/beta-Hydrolases"/>
    <property type="match status" value="1"/>
</dbReference>
<organism evidence="2 3">
    <name type="scientific">Elaphomyces granulatus</name>
    <dbReference type="NCBI Taxonomy" id="519963"/>
    <lineage>
        <taxon>Eukaryota</taxon>
        <taxon>Fungi</taxon>
        <taxon>Dikarya</taxon>
        <taxon>Ascomycota</taxon>
        <taxon>Pezizomycotina</taxon>
        <taxon>Eurotiomycetes</taxon>
        <taxon>Eurotiomycetidae</taxon>
        <taxon>Eurotiales</taxon>
        <taxon>Elaphomycetaceae</taxon>
        <taxon>Elaphomyces</taxon>
    </lineage>
</organism>